<organism evidence="2 3">
    <name type="scientific">Bodo saltans</name>
    <name type="common">Flagellated protozoan</name>
    <dbReference type="NCBI Taxonomy" id="75058"/>
    <lineage>
        <taxon>Eukaryota</taxon>
        <taxon>Discoba</taxon>
        <taxon>Euglenozoa</taxon>
        <taxon>Kinetoplastea</taxon>
        <taxon>Metakinetoplastina</taxon>
        <taxon>Eubodonida</taxon>
        <taxon>Bodonidae</taxon>
        <taxon>Bodo</taxon>
    </lineage>
</organism>
<dbReference type="VEuPathDB" id="TriTrypDB:BSAL_61215"/>
<feature type="transmembrane region" description="Helical" evidence="1">
    <location>
        <begin position="6"/>
        <end position="27"/>
    </location>
</feature>
<protein>
    <submittedName>
        <fullName evidence="2">Transmembrane protein, putative</fullName>
    </submittedName>
</protein>
<feature type="transmembrane region" description="Helical" evidence="1">
    <location>
        <begin position="39"/>
        <end position="57"/>
    </location>
</feature>
<reference evidence="3" key="1">
    <citation type="submission" date="2015-09" db="EMBL/GenBank/DDBJ databases">
        <authorList>
            <consortium name="Pathogen Informatics"/>
        </authorList>
    </citation>
    <scope>NUCLEOTIDE SEQUENCE [LARGE SCALE GENOMIC DNA]</scope>
    <source>
        <strain evidence="3">Lake Konstanz</strain>
    </source>
</reference>
<keyword evidence="1" id="KW-0472">Membrane</keyword>
<name>A0A0S4ILR6_BODSA</name>
<accession>A0A0S4ILR6</accession>
<sequence>MASSGVGCNVGAGVAGAVHLLAGFILMTLQPFRMPADKYLVPLTTFIVGLVCVLKSTDNANLTSASDGMTATAAVLQVVRTVLCGSPRVRASGTRILLFSQKDSPMLLAVAAKEPARRRICKVVIKETVS</sequence>
<dbReference type="Proteomes" id="UP000051952">
    <property type="component" value="Unassembled WGS sequence"/>
</dbReference>
<gene>
    <name evidence="2" type="ORF">BSAL_61215</name>
</gene>
<evidence type="ECO:0000313" key="2">
    <source>
        <dbReference type="EMBL" id="CUF31010.1"/>
    </source>
</evidence>
<proteinExistence type="predicted"/>
<keyword evidence="3" id="KW-1185">Reference proteome</keyword>
<dbReference type="AlphaFoldDB" id="A0A0S4ILR6"/>
<evidence type="ECO:0000313" key="3">
    <source>
        <dbReference type="Proteomes" id="UP000051952"/>
    </source>
</evidence>
<keyword evidence="1" id="KW-1133">Transmembrane helix</keyword>
<dbReference type="EMBL" id="CYKH01000295">
    <property type="protein sequence ID" value="CUF31010.1"/>
    <property type="molecule type" value="Genomic_DNA"/>
</dbReference>
<keyword evidence="1 2" id="KW-0812">Transmembrane</keyword>
<evidence type="ECO:0000256" key="1">
    <source>
        <dbReference type="SAM" id="Phobius"/>
    </source>
</evidence>